<dbReference type="AlphaFoldDB" id="A0A8T0C6F8"/>
<evidence type="ECO:0000313" key="1">
    <source>
        <dbReference type="EMBL" id="KAF7785978.1"/>
    </source>
</evidence>
<dbReference type="Proteomes" id="UP000016480">
    <property type="component" value="Unassembled WGS sequence"/>
</dbReference>
<proteinExistence type="predicted"/>
<reference evidence="1 2" key="1">
    <citation type="journal article" date="2012" name="J. Bacteriol.">
        <title>Genome sequence of the cycloprodigiosin-producing bacterial strain Pseudoalteromonas rubra ATCC 29570(T).</title>
        <authorList>
            <person name="Xie B.B."/>
            <person name="Shu Y.L."/>
            <person name="Qin Q.L."/>
            <person name="Rong J.C."/>
            <person name="Zhang X.Y."/>
            <person name="Chen X.L."/>
            <person name="Zhou B.C."/>
            <person name="Zhang Y.Z."/>
        </authorList>
    </citation>
    <scope>NUCLEOTIDE SEQUENCE [LARGE SCALE GENOMIC DNA]</scope>
    <source>
        <strain evidence="1 2">DSM 6842</strain>
    </source>
</reference>
<sequence>MSWFFPEIVSKINDATLKNSLQVLDKLLKCENYGIMSLYY</sequence>
<comment type="caution">
    <text evidence="1">The sequence shown here is derived from an EMBL/GenBank/DDBJ whole genome shotgun (WGS) entry which is preliminary data.</text>
</comment>
<gene>
    <name evidence="1" type="ORF">PRUB_a0404</name>
</gene>
<accession>A0A8T0C6F8</accession>
<protein>
    <submittedName>
        <fullName evidence="1">Uncharacterized protein</fullName>
    </submittedName>
</protein>
<evidence type="ECO:0000313" key="2">
    <source>
        <dbReference type="Proteomes" id="UP000016480"/>
    </source>
</evidence>
<dbReference type="EMBL" id="AHCD03000035">
    <property type="protein sequence ID" value="KAF7785978.1"/>
    <property type="molecule type" value="Genomic_DNA"/>
</dbReference>
<name>A0A8T0C6F8_9GAMM</name>
<organism evidence="1 2">
    <name type="scientific">Pseudoalteromonas rubra</name>
    <dbReference type="NCBI Taxonomy" id="43658"/>
    <lineage>
        <taxon>Bacteria</taxon>
        <taxon>Pseudomonadati</taxon>
        <taxon>Pseudomonadota</taxon>
        <taxon>Gammaproteobacteria</taxon>
        <taxon>Alteromonadales</taxon>
        <taxon>Pseudoalteromonadaceae</taxon>
        <taxon>Pseudoalteromonas</taxon>
    </lineage>
</organism>